<organism evidence="1 2">
    <name type="scientific">Dreissena polymorpha</name>
    <name type="common">Zebra mussel</name>
    <name type="synonym">Mytilus polymorpha</name>
    <dbReference type="NCBI Taxonomy" id="45954"/>
    <lineage>
        <taxon>Eukaryota</taxon>
        <taxon>Metazoa</taxon>
        <taxon>Spiralia</taxon>
        <taxon>Lophotrochozoa</taxon>
        <taxon>Mollusca</taxon>
        <taxon>Bivalvia</taxon>
        <taxon>Autobranchia</taxon>
        <taxon>Heteroconchia</taxon>
        <taxon>Euheterodonta</taxon>
        <taxon>Imparidentia</taxon>
        <taxon>Neoheterodontei</taxon>
        <taxon>Myida</taxon>
        <taxon>Dreissenoidea</taxon>
        <taxon>Dreissenidae</taxon>
        <taxon>Dreissena</taxon>
    </lineage>
</organism>
<accession>A0A9D4F1C2</accession>
<protein>
    <submittedName>
        <fullName evidence="1">Uncharacterized protein</fullName>
    </submittedName>
</protein>
<reference evidence="1" key="2">
    <citation type="submission" date="2020-11" db="EMBL/GenBank/DDBJ databases">
        <authorList>
            <person name="McCartney M.A."/>
            <person name="Auch B."/>
            <person name="Kono T."/>
            <person name="Mallez S."/>
            <person name="Becker A."/>
            <person name="Gohl D.M."/>
            <person name="Silverstein K.A.T."/>
            <person name="Koren S."/>
            <person name="Bechman K.B."/>
            <person name="Herman A."/>
            <person name="Abrahante J.E."/>
            <person name="Garbe J."/>
        </authorList>
    </citation>
    <scope>NUCLEOTIDE SEQUENCE</scope>
    <source>
        <strain evidence="1">Duluth1</strain>
        <tissue evidence="1">Whole animal</tissue>
    </source>
</reference>
<evidence type="ECO:0000313" key="2">
    <source>
        <dbReference type="Proteomes" id="UP000828390"/>
    </source>
</evidence>
<comment type="caution">
    <text evidence="1">The sequence shown here is derived from an EMBL/GenBank/DDBJ whole genome shotgun (WGS) entry which is preliminary data.</text>
</comment>
<proteinExistence type="predicted"/>
<sequence length="60" mass="6639">MSSTSGRADSRYLEGDGSTAEVQLLDQSLSQRVLILPSSSKAEVIVPTLNCYWFDQTMQQ</sequence>
<gene>
    <name evidence="1" type="ORF">DPMN_166350</name>
</gene>
<keyword evidence="2" id="KW-1185">Reference proteome</keyword>
<name>A0A9D4F1C2_DREPO</name>
<evidence type="ECO:0000313" key="1">
    <source>
        <dbReference type="EMBL" id="KAH3788216.1"/>
    </source>
</evidence>
<dbReference type="AlphaFoldDB" id="A0A9D4F1C2"/>
<dbReference type="Proteomes" id="UP000828390">
    <property type="component" value="Unassembled WGS sequence"/>
</dbReference>
<reference evidence="1" key="1">
    <citation type="journal article" date="2019" name="bioRxiv">
        <title>The Genome of the Zebra Mussel, Dreissena polymorpha: A Resource for Invasive Species Research.</title>
        <authorList>
            <person name="McCartney M.A."/>
            <person name="Auch B."/>
            <person name="Kono T."/>
            <person name="Mallez S."/>
            <person name="Zhang Y."/>
            <person name="Obille A."/>
            <person name="Becker A."/>
            <person name="Abrahante J.E."/>
            <person name="Garbe J."/>
            <person name="Badalamenti J.P."/>
            <person name="Herman A."/>
            <person name="Mangelson H."/>
            <person name="Liachko I."/>
            <person name="Sullivan S."/>
            <person name="Sone E.D."/>
            <person name="Koren S."/>
            <person name="Silverstein K.A.T."/>
            <person name="Beckman K.B."/>
            <person name="Gohl D.M."/>
        </authorList>
    </citation>
    <scope>NUCLEOTIDE SEQUENCE</scope>
    <source>
        <strain evidence="1">Duluth1</strain>
        <tissue evidence="1">Whole animal</tissue>
    </source>
</reference>
<dbReference type="EMBL" id="JAIWYP010000008">
    <property type="protein sequence ID" value="KAH3788216.1"/>
    <property type="molecule type" value="Genomic_DNA"/>
</dbReference>